<dbReference type="PANTHER" id="PTHR35617:SF3">
    <property type="entry name" value="CORE-BINDING (CB) DOMAIN-CONTAINING PROTEIN"/>
    <property type="match status" value="1"/>
</dbReference>
<evidence type="ECO:0000313" key="4">
    <source>
        <dbReference type="Proteomes" id="UP000424527"/>
    </source>
</evidence>
<dbReference type="PANTHER" id="PTHR35617">
    <property type="entry name" value="PHAGE_INTEGRASE DOMAIN-CONTAINING PROTEIN"/>
    <property type="match status" value="1"/>
</dbReference>
<organism evidence="3 4">
    <name type="scientific">Larimichthys crocea</name>
    <name type="common">Large yellow croaker</name>
    <name type="synonym">Pseudosciaena crocea</name>
    <dbReference type="NCBI Taxonomy" id="215358"/>
    <lineage>
        <taxon>Eukaryota</taxon>
        <taxon>Metazoa</taxon>
        <taxon>Chordata</taxon>
        <taxon>Craniata</taxon>
        <taxon>Vertebrata</taxon>
        <taxon>Euteleostomi</taxon>
        <taxon>Actinopterygii</taxon>
        <taxon>Neopterygii</taxon>
        <taxon>Teleostei</taxon>
        <taxon>Neoteleostei</taxon>
        <taxon>Acanthomorphata</taxon>
        <taxon>Eupercaria</taxon>
        <taxon>Sciaenidae</taxon>
        <taxon>Larimichthys</taxon>
    </lineage>
</organism>
<name>A0A6G0J7L5_LARCR</name>
<evidence type="ECO:0000256" key="1">
    <source>
        <dbReference type="ARBA" id="ARBA00023125"/>
    </source>
</evidence>
<evidence type="ECO:0000313" key="3">
    <source>
        <dbReference type="EMBL" id="KAE8299769.1"/>
    </source>
</evidence>
<dbReference type="AlphaFoldDB" id="A0A6G0J7L5"/>
<evidence type="ECO:0008006" key="5">
    <source>
        <dbReference type="Google" id="ProtNLM"/>
    </source>
</evidence>
<dbReference type="InterPro" id="IPR010998">
    <property type="entry name" value="Integrase_recombinase_N"/>
</dbReference>
<feature type="region of interest" description="Disordered" evidence="2">
    <location>
        <begin position="158"/>
        <end position="186"/>
    </location>
</feature>
<feature type="region of interest" description="Disordered" evidence="2">
    <location>
        <begin position="54"/>
        <end position="75"/>
    </location>
</feature>
<dbReference type="EMBL" id="REGW02000002">
    <property type="protein sequence ID" value="KAE8299769.1"/>
    <property type="molecule type" value="Genomic_DNA"/>
</dbReference>
<comment type="caution">
    <text evidence="3">The sequence shown here is derived from an EMBL/GenBank/DDBJ whole genome shotgun (WGS) entry which is preliminary data.</text>
</comment>
<keyword evidence="1" id="KW-0238">DNA-binding</keyword>
<proteinExistence type="predicted"/>
<dbReference type="GO" id="GO:0003677">
    <property type="term" value="F:DNA binding"/>
    <property type="evidence" value="ECO:0007669"/>
    <property type="project" value="UniProtKB-KW"/>
</dbReference>
<protein>
    <recommendedName>
        <fullName evidence="5">Core-binding (CB) domain-containing protein</fullName>
    </recommendedName>
</protein>
<dbReference type="Proteomes" id="UP000424527">
    <property type="component" value="Unassembled WGS sequence"/>
</dbReference>
<evidence type="ECO:0000256" key="2">
    <source>
        <dbReference type="SAM" id="MobiDB-lite"/>
    </source>
</evidence>
<sequence length="346" mass="36342">MYLFGQTTPVYHVNHQGGTRSRHSLREAQRLLHWASPRLATLCAEHSCRHAFPPKASSGGVEAGPRGGSDGMGEVWQSGCRPIRLSGVNALPTVVFPLGTDEHVGAGCPGTLLARPPPVFLSSSSTAPVDTSQDSQEQSLCVIGGSLLAWENMVSSSPSASQQGTLAPPTEAGSPVTVRGTGGGGHLASSPGAPLVACLASGPDSLLNFCDQAVVQTIVSACTASTRLLYANRWKLFAGWCGSQDVDPEHCSLPVLLKDLQTLLDKGLSASTIKVYVAAISARHAFVDGRSVGSHALVARFLKGALRLRPPHAVQVPSWDLPVVLEALCSPPFEPLEHADLRWLSC</sequence>
<gene>
    <name evidence="3" type="ORF">D5F01_LYC02186</name>
</gene>
<accession>A0A6G0J7L5</accession>
<reference evidence="3 4" key="1">
    <citation type="submission" date="2019-07" db="EMBL/GenBank/DDBJ databases">
        <title>Chromosome genome assembly for large yellow croaker.</title>
        <authorList>
            <person name="Xiao S."/>
        </authorList>
    </citation>
    <scope>NUCLEOTIDE SEQUENCE [LARGE SCALE GENOMIC DNA]</scope>
    <source>
        <strain evidence="3">JMULYC20181020</strain>
        <tissue evidence="3">Muscle</tissue>
    </source>
</reference>
<keyword evidence="4" id="KW-1185">Reference proteome</keyword>
<dbReference type="SUPFAM" id="SSF47823">
    <property type="entry name" value="lambda integrase-like, N-terminal domain"/>
    <property type="match status" value="1"/>
</dbReference>
<dbReference type="Gene3D" id="1.10.150.130">
    <property type="match status" value="1"/>
</dbReference>
<feature type="compositionally biased region" description="Gly residues" evidence="2">
    <location>
        <begin position="61"/>
        <end position="71"/>
    </location>
</feature>